<feature type="binding site" evidence="10">
    <location>
        <begin position="185"/>
        <end position="187"/>
    </location>
    <ligand>
        <name>substrate</name>
    </ligand>
</feature>
<evidence type="ECO:0000256" key="3">
    <source>
        <dbReference type="ARBA" id="ARBA00022691"/>
    </source>
</evidence>
<dbReference type="GO" id="GO:0009228">
    <property type="term" value="P:thiamine biosynthetic process"/>
    <property type="evidence" value="ECO:0007669"/>
    <property type="project" value="UniProtKB-UniRule"/>
</dbReference>
<dbReference type="PANTHER" id="PTHR30557:SF1">
    <property type="entry name" value="PHOSPHOMETHYLPYRIMIDINE SYNTHASE, CHLOROPLASTIC"/>
    <property type="match status" value="1"/>
</dbReference>
<feature type="binding site" evidence="10">
    <location>
        <begin position="226"/>
        <end position="229"/>
    </location>
    <ligand>
        <name>substrate</name>
    </ligand>
</feature>
<feature type="binding site" evidence="10">
    <location>
        <position position="269"/>
    </location>
    <ligand>
        <name>Zn(2+)</name>
        <dbReference type="ChEBI" id="CHEBI:29105"/>
    </ligand>
</feature>
<evidence type="ECO:0000256" key="4">
    <source>
        <dbReference type="ARBA" id="ARBA00022723"/>
    </source>
</evidence>
<comment type="pathway">
    <text evidence="10">Cofactor biosynthesis; thiamine diphosphate biosynthesis.</text>
</comment>
<keyword evidence="4 10" id="KW-0479">Metal-binding</keyword>
<dbReference type="GO" id="GO:0070284">
    <property type="term" value="F:phosphomethylpyrimidine synthase activity"/>
    <property type="evidence" value="ECO:0007669"/>
    <property type="project" value="UniProtKB-EC"/>
</dbReference>
<comment type="cofactor">
    <cofactor evidence="10">
        <name>[4Fe-4S] cluster</name>
        <dbReference type="ChEBI" id="CHEBI:49883"/>
    </cofactor>
    <text evidence="10">Binds 1 [4Fe-4S] cluster per subunit. The cluster is coordinated with 3 cysteines and an exchangeable S-adenosyl-L-methionine.</text>
</comment>
<dbReference type="Pfam" id="PF01964">
    <property type="entry name" value="ThiC_Rad_SAM"/>
    <property type="match status" value="1"/>
</dbReference>
<dbReference type="SFLD" id="SFLDF00407">
    <property type="entry name" value="phosphomethylpyrimidine_syntha"/>
    <property type="match status" value="1"/>
</dbReference>
<dbReference type="GO" id="GO:0051539">
    <property type="term" value="F:4 iron, 4 sulfur cluster binding"/>
    <property type="evidence" value="ECO:0007669"/>
    <property type="project" value="UniProtKB-KW"/>
</dbReference>
<dbReference type="Gene3D" id="3.20.20.540">
    <property type="entry name" value="Radical SAM ThiC family, central domain"/>
    <property type="match status" value="1"/>
</dbReference>
<dbReference type="Gene3D" id="6.10.250.620">
    <property type="match status" value="1"/>
</dbReference>
<sequence length="432" mass="46780">MTQLEAAKKGIVTKEMEEAAQLEKITPEELREKIASGEAVLPCNVNHKGIRPMAVGKGLSTKVNANIGTSDAYPELEKELEKLSVALKAGAHSVMDLSTGGDINLVRKKIIEASPVMVGTVPLYQVLVDTQKKGKGMVEMTADDIFAGIEKHCEDGADFITVHCGVTLEVIQELKEKGRVMDIVSRGGSFITAWMLHHQKQNPLFEQFDRLLDIAKKYDVTLSLGDGLRPGCLADATDSPQIKELIILGGLVKRAREAGVQVMVEGPGHVPLDQIEANMKLEKTLCHNAPFYVLGPLVTDVAPGYDHITSAIGGAIAASAGADFLCYVTPAEHLGLPTVEDVKEGVIAARIAAHAADLVKGIKGAWEWDLEMAKARKKLDWQKQIELSIDPEKAGKMRKAKNEDSQECCTMCGKFCAYKLISEYLGTTFTGC</sequence>
<dbReference type="Proteomes" id="UP000515847">
    <property type="component" value="Chromosome"/>
</dbReference>
<dbReference type="GO" id="GO:0005829">
    <property type="term" value="C:cytosol"/>
    <property type="evidence" value="ECO:0007669"/>
    <property type="project" value="TreeGrafter"/>
</dbReference>
<dbReference type="NCBIfam" id="TIGR00190">
    <property type="entry name" value="thiC"/>
    <property type="match status" value="1"/>
</dbReference>
<dbReference type="OrthoDB" id="9805897at2"/>
<evidence type="ECO:0000256" key="9">
    <source>
        <dbReference type="ARBA" id="ARBA00023239"/>
    </source>
</evidence>
<dbReference type="EC" id="4.1.99.17" evidence="10"/>
<evidence type="ECO:0000256" key="7">
    <source>
        <dbReference type="ARBA" id="ARBA00023004"/>
    </source>
</evidence>
<evidence type="ECO:0000256" key="2">
    <source>
        <dbReference type="ARBA" id="ARBA00022485"/>
    </source>
</evidence>
<dbReference type="GO" id="GO:0008270">
    <property type="term" value="F:zinc ion binding"/>
    <property type="evidence" value="ECO:0007669"/>
    <property type="project" value="UniProtKB-UniRule"/>
</dbReference>
<dbReference type="InterPro" id="IPR002817">
    <property type="entry name" value="ThiC/BzaA/B"/>
</dbReference>
<dbReference type="GO" id="GO:0009229">
    <property type="term" value="P:thiamine diphosphate biosynthetic process"/>
    <property type="evidence" value="ECO:0007669"/>
    <property type="project" value="UniProtKB-UniRule"/>
</dbReference>
<evidence type="ECO:0000256" key="6">
    <source>
        <dbReference type="ARBA" id="ARBA00022977"/>
    </source>
</evidence>
<keyword evidence="9 10" id="KW-0456">Lyase</keyword>
<feature type="binding site" evidence="10">
    <location>
        <position position="412"/>
    </location>
    <ligand>
        <name>[4Fe-4S] cluster</name>
        <dbReference type="ChEBI" id="CHEBI:49883"/>
        <note>4Fe-4S-S-AdoMet</note>
    </ligand>
</feature>
<organism evidence="11 12">
    <name type="scientific">Thermanaerosceptrum fracticalcis</name>
    <dbReference type="NCBI Taxonomy" id="1712410"/>
    <lineage>
        <taxon>Bacteria</taxon>
        <taxon>Bacillati</taxon>
        <taxon>Bacillota</taxon>
        <taxon>Clostridia</taxon>
        <taxon>Eubacteriales</taxon>
        <taxon>Peptococcaceae</taxon>
        <taxon>Thermanaerosceptrum</taxon>
    </lineage>
</organism>
<comment type="catalytic activity">
    <reaction evidence="10">
        <text>5-amino-1-(5-phospho-beta-D-ribosyl)imidazole + S-adenosyl-L-methionine = 4-amino-2-methyl-5-(phosphooxymethyl)pyrimidine + CO + 5'-deoxyadenosine + formate + L-methionine + 3 H(+)</text>
        <dbReference type="Rhea" id="RHEA:24840"/>
        <dbReference type="ChEBI" id="CHEBI:15378"/>
        <dbReference type="ChEBI" id="CHEBI:15740"/>
        <dbReference type="ChEBI" id="CHEBI:17245"/>
        <dbReference type="ChEBI" id="CHEBI:17319"/>
        <dbReference type="ChEBI" id="CHEBI:57844"/>
        <dbReference type="ChEBI" id="CHEBI:58354"/>
        <dbReference type="ChEBI" id="CHEBI:59789"/>
        <dbReference type="ChEBI" id="CHEBI:137981"/>
        <dbReference type="EC" id="4.1.99.17"/>
    </reaction>
</comment>
<feature type="binding site" evidence="10">
    <location>
        <position position="95"/>
    </location>
    <ligand>
        <name>substrate</name>
    </ligand>
</feature>
<dbReference type="InterPro" id="IPR038521">
    <property type="entry name" value="ThiC/Bza_core_dom"/>
</dbReference>
<gene>
    <name evidence="10 11" type="primary">thiC</name>
    <name evidence="11" type="ORF">BR63_08250</name>
</gene>
<proteinExistence type="inferred from homology"/>
<evidence type="ECO:0000256" key="8">
    <source>
        <dbReference type="ARBA" id="ARBA00023014"/>
    </source>
</evidence>
<reference evidence="11 12" key="1">
    <citation type="journal article" date="2019" name="Front. Microbiol.">
        <title>Thermoanaerosceptrum fracticalcis gen. nov. sp. nov., a Novel Fumarate-Fermenting Microorganism From a Deep Fractured Carbonate Aquifer of the US Great Basin.</title>
        <authorList>
            <person name="Hamilton-Brehm S.D."/>
            <person name="Stewart L.E."/>
            <person name="Zavarin M."/>
            <person name="Caldwell M."/>
            <person name="Lawson P.A."/>
            <person name="Onstott T.C."/>
            <person name="Grzymski J."/>
            <person name="Neveux I."/>
            <person name="Lollar B.S."/>
            <person name="Russell C.E."/>
            <person name="Moser D.P."/>
        </authorList>
    </citation>
    <scope>NUCLEOTIDE SEQUENCE [LARGE SCALE GENOMIC DNA]</scope>
    <source>
        <strain evidence="11 12">DRI-13</strain>
    </source>
</reference>
<dbReference type="RefSeq" id="WP_034421971.1">
    <property type="nucleotide sequence ID" value="NZ_CP045798.1"/>
</dbReference>
<dbReference type="PANTHER" id="PTHR30557">
    <property type="entry name" value="THIAMINE BIOSYNTHESIS PROTEIN THIC"/>
    <property type="match status" value="1"/>
</dbReference>
<keyword evidence="8 10" id="KW-0411">Iron-sulfur</keyword>
<keyword evidence="12" id="KW-1185">Reference proteome</keyword>
<dbReference type="HAMAP" id="MF_00089">
    <property type="entry name" value="ThiC"/>
    <property type="match status" value="1"/>
</dbReference>
<keyword evidence="3 10" id="KW-0949">S-adenosyl-L-methionine</keyword>
<dbReference type="KEGG" id="tfr:BR63_08250"/>
<dbReference type="SFLD" id="SFLDS00113">
    <property type="entry name" value="Radical_SAM_Phosphomethylpyrim"/>
    <property type="match status" value="1"/>
</dbReference>
<feature type="binding site" evidence="10">
    <location>
        <position position="265"/>
    </location>
    <ligand>
        <name>substrate</name>
    </ligand>
</feature>
<dbReference type="UniPathway" id="UPA00060"/>
<dbReference type="NCBIfam" id="NF009895">
    <property type="entry name" value="PRK13352.1"/>
    <property type="match status" value="1"/>
</dbReference>
<protein>
    <recommendedName>
        <fullName evidence="10">Phosphomethylpyrimidine synthase</fullName>
        <ecNumber evidence="10">4.1.99.17</ecNumber>
    </recommendedName>
    <alternativeName>
        <fullName evidence="10">Hydroxymethylpyrimidine phosphate synthase</fullName>
        <shortName evidence="10">HMP-P synthase</shortName>
        <shortName evidence="10">HMP-phosphate synthase</shortName>
        <shortName evidence="10">HMPP synthase</shortName>
    </alternativeName>
    <alternativeName>
        <fullName evidence="10">Thiamine biosynthesis protein ThiC</fullName>
    </alternativeName>
</protein>
<comment type="similarity">
    <text evidence="10">Belongs to the ThiC family.</text>
</comment>
<dbReference type="EMBL" id="CP045798">
    <property type="protein sequence ID" value="QNB46303.1"/>
    <property type="molecule type" value="Genomic_DNA"/>
</dbReference>
<dbReference type="FunFam" id="3.20.20.540:FF:000001">
    <property type="entry name" value="Phosphomethylpyrimidine synthase"/>
    <property type="match status" value="1"/>
</dbReference>
<dbReference type="InterPro" id="IPR037509">
    <property type="entry name" value="ThiC"/>
</dbReference>
<evidence type="ECO:0000313" key="11">
    <source>
        <dbReference type="EMBL" id="QNB46303.1"/>
    </source>
</evidence>
<feature type="binding site" evidence="10">
    <location>
        <position position="163"/>
    </location>
    <ligand>
        <name>substrate</name>
    </ligand>
</feature>
<dbReference type="SFLD" id="SFLDG01114">
    <property type="entry name" value="phosphomethylpyrimidine_syntha"/>
    <property type="match status" value="1"/>
</dbReference>
<feature type="binding site" evidence="10">
    <location>
        <position position="416"/>
    </location>
    <ligand>
        <name>[4Fe-4S] cluster</name>
        <dbReference type="ChEBI" id="CHEBI:49883"/>
        <note>4Fe-4S-S-AdoMet</note>
    </ligand>
</feature>
<evidence type="ECO:0000256" key="10">
    <source>
        <dbReference type="HAMAP-Rule" id="MF_00089"/>
    </source>
</evidence>
<evidence type="ECO:0000256" key="5">
    <source>
        <dbReference type="ARBA" id="ARBA00022833"/>
    </source>
</evidence>
<feature type="binding site" evidence="10">
    <location>
        <position position="409"/>
    </location>
    <ligand>
        <name>[4Fe-4S] cluster</name>
        <dbReference type="ChEBI" id="CHEBI:49883"/>
        <note>4Fe-4S-S-AdoMet</note>
    </ligand>
</feature>
<dbReference type="AlphaFoldDB" id="A0A7G6E2J9"/>
<keyword evidence="6 10" id="KW-0784">Thiamine biosynthesis</keyword>
<keyword evidence="7 10" id="KW-0408">Iron</keyword>
<feature type="binding site" evidence="10">
    <location>
        <position position="333"/>
    </location>
    <ligand>
        <name>Zn(2+)</name>
        <dbReference type="ChEBI" id="CHEBI:29105"/>
    </ligand>
</feature>
<name>A0A7G6E2J9_THEFR</name>
<evidence type="ECO:0000256" key="1">
    <source>
        <dbReference type="ARBA" id="ARBA00003175"/>
    </source>
</evidence>
<feature type="binding site" evidence="10">
    <location>
        <position position="66"/>
    </location>
    <ligand>
        <name>substrate</name>
    </ligand>
</feature>
<feature type="binding site" evidence="10">
    <location>
        <position position="124"/>
    </location>
    <ligand>
        <name>substrate</name>
    </ligand>
</feature>
<keyword evidence="5 10" id="KW-0862">Zinc</keyword>
<accession>A0A7G6E2J9</accession>
<comment type="function">
    <text evidence="1 10">Catalyzes the synthesis of the hydroxymethylpyrimidine phosphate (HMP-P) moiety of thiamine from aminoimidazole ribotide (AIR) in a radical S-adenosyl-L-methionine (SAM)-dependent reaction.</text>
</comment>
<keyword evidence="2 10" id="KW-0004">4Fe-4S</keyword>
<feature type="binding site" evidence="10">
    <location>
        <position position="292"/>
    </location>
    <ligand>
        <name>substrate</name>
    </ligand>
</feature>
<evidence type="ECO:0000313" key="12">
    <source>
        <dbReference type="Proteomes" id="UP000515847"/>
    </source>
</evidence>